<proteinExistence type="inferred from homology"/>
<dbReference type="PANTHER" id="PTHR43179:SF12">
    <property type="entry name" value="GALACTOFURANOSYLTRANSFERASE GLFT2"/>
    <property type="match status" value="1"/>
</dbReference>
<accession>A0A3S1C9N6</accession>
<keyword evidence="3" id="KW-0328">Glycosyltransferase</keyword>
<gene>
    <name evidence="6" type="ORF">DSM106972_058270</name>
</gene>
<dbReference type="GO" id="GO:0016757">
    <property type="term" value="F:glycosyltransferase activity"/>
    <property type="evidence" value="ECO:0007669"/>
    <property type="project" value="UniProtKB-KW"/>
</dbReference>
<dbReference type="EMBL" id="RSCL01000015">
    <property type="protein sequence ID" value="RUT02907.1"/>
    <property type="molecule type" value="Genomic_DNA"/>
</dbReference>
<evidence type="ECO:0000256" key="2">
    <source>
        <dbReference type="ARBA" id="ARBA00006739"/>
    </source>
</evidence>
<evidence type="ECO:0000256" key="5">
    <source>
        <dbReference type="SAM" id="Phobius"/>
    </source>
</evidence>
<keyword evidence="4 6" id="KW-0808">Transferase</keyword>
<reference evidence="6" key="2">
    <citation type="journal article" date="2019" name="Genome Biol. Evol.">
        <title>Day and night: Metabolic profiles and evolutionary relationships of six axenic non-marine cyanobacteria.</title>
        <authorList>
            <person name="Will S.E."/>
            <person name="Henke P."/>
            <person name="Boedeker C."/>
            <person name="Huang S."/>
            <person name="Brinkmann H."/>
            <person name="Rohde M."/>
            <person name="Jarek M."/>
            <person name="Friedl T."/>
            <person name="Seufert S."/>
            <person name="Schumacher M."/>
            <person name="Overmann J."/>
            <person name="Neumann-Schaal M."/>
            <person name="Petersen J."/>
        </authorList>
    </citation>
    <scope>NUCLEOTIDE SEQUENCE [LARGE SCALE GENOMIC DNA]</scope>
    <source>
        <strain evidence="6">PCC 7102</strain>
    </source>
</reference>
<evidence type="ECO:0000313" key="7">
    <source>
        <dbReference type="Proteomes" id="UP000271624"/>
    </source>
</evidence>
<dbReference type="SUPFAM" id="SSF53448">
    <property type="entry name" value="Nucleotide-diphospho-sugar transferases"/>
    <property type="match status" value="1"/>
</dbReference>
<keyword evidence="7" id="KW-1185">Reference proteome</keyword>
<keyword evidence="5" id="KW-0812">Transmembrane</keyword>
<comment type="caution">
    <text evidence="6">The sequence shown here is derived from an EMBL/GenBank/DDBJ whole genome shotgun (WGS) entry which is preliminary data.</text>
</comment>
<dbReference type="AlphaFoldDB" id="A0A3S1C9N6"/>
<reference evidence="6" key="1">
    <citation type="submission" date="2018-12" db="EMBL/GenBank/DDBJ databases">
        <authorList>
            <person name="Will S."/>
            <person name="Neumann-Schaal M."/>
            <person name="Henke P."/>
        </authorList>
    </citation>
    <scope>NUCLEOTIDE SEQUENCE</scope>
    <source>
        <strain evidence="6">PCC 7102</strain>
    </source>
</reference>
<protein>
    <submittedName>
        <fullName evidence="6">Glycosyl transferase</fullName>
    </submittedName>
</protein>
<evidence type="ECO:0000313" key="6">
    <source>
        <dbReference type="EMBL" id="RUT02907.1"/>
    </source>
</evidence>
<feature type="transmembrane region" description="Helical" evidence="5">
    <location>
        <begin position="252"/>
        <end position="271"/>
    </location>
</feature>
<sequence>MVKIVTQNLFNVIYFITVNYYSTVLITQLINSLPGAIDLNYKLLIINNSPDDKSIENLACQNILIIDAGCNLGFGSACNLGLKWIYTQDTNALVWIINPDAYFAEKSKFDIKAFFTLYPEISILGTIIHTPSNEVWFAGGRFFQKTGSLKSVDLITNCDADYVECDWVSGCSLIIQFRNFSECPLFDPEYFLYYEDFDFCKSYTQKGYKVAVTKIFSVIHQPSSITNRYTRKKIFYSTYSYLITLQRYTNTFVFTLRLIRLIGFAVIFIFIKPKIAIGKIQAVFTYWRDHSQLHIPEKTLLQYLKNQIN</sequence>
<comment type="similarity">
    <text evidence="2">Belongs to the glycosyltransferase 2 family.</text>
</comment>
<dbReference type="InterPro" id="IPR029044">
    <property type="entry name" value="Nucleotide-diphossugar_trans"/>
</dbReference>
<dbReference type="Gene3D" id="3.90.550.10">
    <property type="entry name" value="Spore Coat Polysaccharide Biosynthesis Protein SpsA, Chain A"/>
    <property type="match status" value="1"/>
</dbReference>
<keyword evidence="5" id="KW-0472">Membrane</keyword>
<evidence type="ECO:0000256" key="1">
    <source>
        <dbReference type="ARBA" id="ARBA00004776"/>
    </source>
</evidence>
<keyword evidence="5" id="KW-1133">Transmembrane helix</keyword>
<dbReference type="PANTHER" id="PTHR43179">
    <property type="entry name" value="RHAMNOSYLTRANSFERASE WBBL"/>
    <property type="match status" value="1"/>
</dbReference>
<evidence type="ECO:0000256" key="4">
    <source>
        <dbReference type="ARBA" id="ARBA00022679"/>
    </source>
</evidence>
<comment type="pathway">
    <text evidence="1">Cell wall biogenesis; cell wall polysaccharide biosynthesis.</text>
</comment>
<name>A0A3S1C9N6_9CYAN</name>
<evidence type="ECO:0000256" key="3">
    <source>
        <dbReference type="ARBA" id="ARBA00022676"/>
    </source>
</evidence>
<dbReference type="Proteomes" id="UP000271624">
    <property type="component" value="Unassembled WGS sequence"/>
</dbReference>
<organism evidence="6 7">
    <name type="scientific">Dulcicalothrix desertica PCC 7102</name>
    <dbReference type="NCBI Taxonomy" id="232991"/>
    <lineage>
        <taxon>Bacteria</taxon>
        <taxon>Bacillati</taxon>
        <taxon>Cyanobacteriota</taxon>
        <taxon>Cyanophyceae</taxon>
        <taxon>Nostocales</taxon>
        <taxon>Calotrichaceae</taxon>
        <taxon>Dulcicalothrix</taxon>
    </lineage>
</organism>